<dbReference type="PANTHER" id="PTHR31941">
    <property type="entry name" value="CYTOSKELETAL SIGNALING PROTEIN SLM1"/>
    <property type="match status" value="1"/>
</dbReference>
<dbReference type="SMART" id="SM00233">
    <property type="entry name" value="PH"/>
    <property type="match status" value="1"/>
</dbReference>
<sequence>MLLTKLPQRSSTIKTTSTTNTAKSDDDLALEGDMSVAWKHVCGYLENYITATHKAHESQSKEFGKILKALPEPLEDALHFSDGTGGVVGLFDNLRTNTGVSKLCVCRFLQAFLTFVLQQAIVNLHRDTEKNLETIVLPILKQLHQEIKSKAKELKHGAEKCAKQVEKDSAATHEHIKMLGTYTAAFDTGAKLESAHDPYLLKRGTSHRLNKQITEEDNYRKEMLQIQNSLSIFESHIVTTIQDALLQLSTCMGAHSGSLGKLYANMVDTAQQIPDNFEWMNFSVRNQDILINPEKPVRTIINATFPNQKHPATETLIEGTLERKSRAMIKGYSQGYYAISPAGYIHGFKDNDDYKRDPTPDISLYIPECSVGNGDGVKFTIKGKDVSGSKVGQAFATTTELTFKAHSKEVAKEWLDVLTKLAIRPGPGSGSGAVSQTASPAVSRTTSGAHGIPPPVAQPAAETTEIPSASTPSTSQQEEGTIASPVDAGKP</sequence>
<evidence type="ECO:0000259" key="3">
    <source>
        <dbReference type="PROSITE" id="PS50003"/>
    </source>
</evidence>
<dbReference type="PROSITE" id="PS50003">
    <property type="entry name" value="PH_DOMAIN"/>
    <property type="match status" value="1"/>
</dbReference>
<name>A0A0H1B939_9EURO</name>
<evidence type="ECO:0000256" key="1">
    <source>
        <dbReference type="ARBA" id="ARBA00022553"/>
    </source>
</evidence>
<comment type="caution">
    <text evidence="4">The sequence shown here is derived from an EMBL/GenBank/DDBJ whole genome shotgun (WGS) entry which is preliminary data.</text>
</comment>
<feature type="region of interest" description="Disordered" evidence="2">
    <location>
        <begin position="1"/>
        <end position="21"/>
    </location>
</feature>
<feature type="compositionally biased region" description="Low complexity" evidence="2">
    <location>
        <begin position="10"/>
        <end position="21"/>
    </location>
</feature>
<accession>A0A0H1B939</accession>
<dbReference type="InterPro" id="IPR001849">
    <property type="entry name" value="PH_domain"/>
</dbReference>
<dbReference type="Gene3D" id="2.30.29.30">
    <property type="entry name" value="Pleckstrin-homology domain (PH domain)/Phosphotyrosine-binding domain (PTB)"/>
    <property type="match status" value="1"/>
</dbReference>
<dbReference type="InterPro" id="IPR046869">
    <property type="entry name" value="SLM1/RGC1-like_PH"/>
</dbReference>
<feature type="region of interest" description="Disordered" evidence="2">
    <location>
        <begin position="425"/>
        <end position="491"/>
    </location>
</feature>
<proteinExistence type="predicted"/>
<dbReference type="PANTHER" id="PTHR31941:SF1">
    <property type="entry name" value="CYTOSKELETAL SIGNALING PROTEIN SLM1"/>
    <property type="match status" value="1"/>
</dbReference>
<dbReference type="InterPro" id="IPR027267">
    <property type="entry name" value="AH/BAR_dom_sf"/>
</dbReference>
<evidence type="ECO:0000313" key="5">
    <source>
        <dbReference type="Proteomes" id="UP000053573"/>
    </source>
</evidence>
<dbReference type="STRING" id="2060906.A0A0H1B939"/>
<dbReference type="SUPFAM" id="SSF50729">
    <property type="entry name" value="PH domain-like"/>
    <property type="match status" value="1"/>
</dbReference>
<dbReference type="InterPro" id="IPR046868">
    <property type="entry name" value="BAR_4"/>
</dbReference>
<dbReference type="Proteomes" id="UP000053573">
    <property type="component" value="Unassembled WGS sequence"/>
</dbReference>
<keyword evidence="5" id="KW-1185">Reference proteome</keyword>
<reference evidence="5" key="1">
    <citation type="journal article" date="2015" name="PLoS Genet.">
        <title>The dynamic genome and transcriptome of the human fungal pathogen Blastomyces and close relative Emmonsia.</title>
        <authorList>
            <person name="Munoz J.F."/>
            <person name="Gauthier G.M."/>
            <person name="Desjardins C.A."/>
            <person name="Gallo J.E."/>
            <person name="Holder J."/>
            <person name="Sullivan T.D."/>
            <person name="Marty A.J."/>
            <person name="Carmen J.C."/>
            <person name="Chen Z."/>
            <person name="Ding L."/>
            <person name="Gujja S."/>
            <person name="Magrini V."/>
            <person name="Misas E."/>
            <person name="Mitreva M."/>
            <person name="Priest M."/>
            <person name="Saif S."/>
            <person name="Whiston E.A."/>
            <person name="Young S."/>
            <person name="Zeng Q."/>
            <person name="Goldman W.E."/>
            <person name="Mardis E.R."/>
            <person name="Taylor J.W."/>
            <person name="McEwen J.G."/>
            <person name="Clay O.K."/>
            <person name="Klein B.S."/>
            <person name="Cuomo C.A."/>
        </authorList>
    </citation>
    <scope>NUCLEOTIDE SEQUENCE [LARGE SCALE GENOMIC DNA]</scope>
    <source>
        <strain evidence="5">UAMH 139</strain>
    </source>
</reference>
<gene>
    <name evidence="4" type="ORF">EMPG_10000</name>
</gene>
<dbReference type="Pfam" id="PF20399">
    <property type="entry name" value="PH_20"/>
    <property type="match status" value="1"/>
</dbReference>
<feature type="domain" description="PH" evidence="3">
    <location>
        <begin position="314"/>
        <end position="423"/>
    </location>
</feature>
<dbReference type="SUPFAM" id="SSF103657">
    <property type="entry name" value="BAR/IMD domain-like"/>
    <property type="match status" value="1"/>
</dbReference>
<dbReference type="OrthoDB" id="2264563at2759"/>
<dbReference type="InterPro" id="IPR011993">
    <property type="entry name" value="PH-like_dom_sf"/>
</dbReference>
<dbReference type="AlphaFoldDB" id="A0A0H1B939"/>
<evidence type="ECO:0000313" key="4">
    <source>
        <dbReference type="EMBL" id="KLJ07608.1"/>
    </source>
</evidence>
<organism evidence="4 5">
    <name type="scientific">Blastomyces silverae</name>
    <dbReference type="NCBI Taxonomy" id="2060906"/>
    <lineage>
        <taxon>Eukaryota</taxon>
        <taxon>Fungi</taxon>
        <taxon>Dikarya</taxon>
        <taxon>Ascomycota</taxon>
        <taxon>Pezizomycotina</taxon>
        <taxon>Eurotiomycetes</taxon>
        <taxon>Eurotiomycetidae</taxon>
        <taxon>Onygenales</taxon>
        <taxon>Ajellomycetaceae</taxon>
        <taxon>Blastomyces</taxon>
    </lineage>
</organism>
<dbReference type="Pfam" id="PF20400">
    <property type="entry name" value="BAR_4"/>
    <property type="match status" value="1"/>
</dbReference>
<feature type="compositionally biased region" description="Polar residues" evidence="2">
    <location>
        <begin position="465"/>
        <end position="479"/>
    </location>
</feature>
<feature type="compositionally biased region" description="Polar residues" evidence="2">
    <location>
        <begin position="432"/>
        <end position="448"/>
    </location>
</feature>
<protein>
    <recommendedName>
        <fullName evidence="3">PH domain-containing protein</fullName>
    </recommendedName>
</protein>
<keyword evidence="1" id="KW-0597">Phosphoprotein</keyword>
<dbReference type="EMBL" id="LDEV01002791">
    <property type="protein sequence ID" value="KLJ07608.1"/>
    <property type="molecule type" value="Genomic_DNA"/>
</dbReference>
<evidence type="ECO:0000256" key="2">
    <source>
        <dbReference type="SAM" id="MobiDB-lite"/>
    </source>
</evidence>